<evidence type="ECO:0000256" key="1">
    <source>
        <dbReference type="SAM" id="Phobius"/>
    </source>
</evidence>
<dbReference type="EnsemblMetazoa" id="CapteT186182">
    <property type="protein sequence ID" value="CapteP186182"/>
    <property type="gene ID" value="CapteG186182"/>
</dbReference>
<proteinExistence type="predicted"/>
<evidence type="ECO:0000313" key="4">
    <source>
        <dbReference type="Proteomes" id="UP000014760"/>
    </source>
</evidence>
<evidence type="ECO:0000313" key="3">
    <source>
        <dbReference type="EnsemblMetazoa" id="CapteP186182"/>
    </source>
</evidence>
<dbReference type="AlphaFoldDB" id="R7UIL1"/>
<dbReference type="EMBL" id="AMQN01001496">
    <property type="status" value="NOT_ANNOTATED_CDS"/>
    <property type="molecule type" value="Genomic_DNA"/>
</dbReference>
<feature type="transmembrane region" description="Helical" evidence="1">
    <location>
        <begin position="7"/>
        <end position="27"/>
    </location>
</feature>
<organism evidence="2">
    <name type="scientific">Capitella teleta</name>
    <name type="common">Polychaete worm</name>
    <dbReference type="NCBI Taxonomy" id="283909"/>
    <lineage>
        <taxon>Eukaryota</taxon>
        <taxon>Metazoa</taxon>
        <taxon>Spiralia</taxon>
        <taxon>Lophotrochozoa</taxon>
        <taxon>Annelida</taxon>
        <taxon>Polychaeta</taxon>
        <taxon>Sedentaria</taxon>
        <taxon>Scolecida</taxon>
        <taxon>Capitellidae</taxon>
        <taxon>Capitella</taxon>
    </lineage>
</organism>
<evidence type="ECO:0000313" key="2">
    <source>
        <dbReference type="EMBL" id="ELU03628.1"/>
    </source>
</evidence>
<name>R7UIL1_CAPTE</name>
<keyword evidence="1" id="KW-0812">Transmembrane</keyword>
<dbReference type="Proteomes" id="UP000014760">
    <property type="component" value="Unassembled WGS sequence"/>
</dbReference>
<reference evidence="2 4" key="2">
    <citation type="journal article" date="2013" name="Nature">
        <title>Insights into bilaterian evolution from three spiralian genomes.</title>
        <authorList>
            <person name="Simakov O."/>
            <person name="Marletaz F."/>
            <person name="Cho S.J."/>
            <person name="Edsinger-Gonzales E."/>
            <person name="Havlak P."/>
            <person name="Hellsten U."/>
            <person name="Kuo D.H."/>
            <person name="Larsson T."/>
            <person name="Lv J."/>
            <person name="Arendt D."/>
            <person name="Savage R."/>
            <person name="Osoegawa K."/>
            <person name="de Jong P."/>
            <person name="Grimwood J."/>
            <person name="Chapman J.A."/>
            <person name="Shapiro H."/>
            <person name="Aerts A."/>
            <person name="Otillar R.P."/>
            <person name="Terry A.Y."/>
            <person name="Boore J.L."/>
            <person name="Grigoriev I.V."/>
            <person name="Lindberg D.R."/>
            <person name="Seaver E.C."/>
            <person name="Weisblat D.A."/>
            <person name="Putnam N.H."/>
            <person name="Rokhsar D.S."/>
        </authorList>
    </citation>
    <scope>NUCLEOTIDE SEQUENCE</scope>
    <source>
        <strain evidence="2 4">I ESC-2004</strain>
    </source>
</reference>
<evidence type="ECO:0008006" key="5">
    <source>
        <dbReference type="Google" id="ProtNLM"/>
    </source>
</evidence>
<sequence>MAIARENIALLFFFVAADCLVFIVGFASNKWWSGPGVFVSLWRRCSQEAEEEEDESWDCRYWSDVPDTGGALLAAQITLSISLVSFLASTVLSAVWIWTPHRTWGVGLADAILHVLAVVSSMIGLVMFALDALGPTPNEWGFWLCVVATTTGACLCLIQIEMLFVEYRSDEKTTPSPAQLPFQPVAPQPRAPIHTSSASSTATHRRPVSTHFNHQEAGGWMDLSLDYPAQSRHTIQSERIYDNSRAMTYPYYSREMDG</sequence>
<reference evidence="4" key="1">
    <citation type="submission" date="2012-12" db="EMBL/GenBank/DDBJ databases">
        <authorList>
            <person name="Hellsten U."/>
            <person name="Grimwood J."/>
            <person name="Chapman J.A."/>
            <person name="Shapiro H."/>
            <person name="Aerts A."/>
            <person name="Otillar R.P."/>
            <person name="Terry A.Y."/>
            <person name="Boore J.L."/>
            <person name="Simakov O."/>
            <person name="Marletaz F."/>
            <person name="Cho S.-J."/>
            <person name="Edsinger-Gonzales E."/>
            <person name="Havlak P."/>
            <person name="Kuo D.-H."/>
            <person name="Larsson T."/>
            <person name="Lv J."/>
            <person name="Arendt D."/>
            <person name="Savage R."/>
            <person name="Osoegawa K."/>
            <person name="de Jong P."/>
            <person name="Lindberg D.R."/>
            <person name="Seaver E.C."/>
            <person name="Weisblat D.A."/>
            <person name="Putnam N.H."/>
            <person name="Grigoriev I.V."/>
            <person name="Rokhsar D.S."/>
        </authorList>
    </citation>
    <scope>NUCLEOTIDE SEQUENCE</scope>
    <source>
        <strain evidence="4">I ESC-2004</strain>
    </source>
</reference>
<keyword evidence="4" id="KW-1185">Reference proteome</keyword>
<accession>R7UIL1</accession>
<feature type="transmembrane region" description="Helical" evidence="1">
    <location>
        <begin position="140"/>
        <end position="158"/>
    </location>
</feature>
<dbReference type="HOGENOM" id="CLU_1078663_0_0_1"/>
<reference evidence="3" key="3">
    <citation type="submission" date="2015-06" db="UniProtKB">
        <authorList>
            <consortium name="EnsemblMetazoa"/>
        </authorList>
    </citation>
    <scope>IDENTIFICATION</scope>
</reference>
<feature type="transmembrane region" description="Helical" evidence="1">
    <location>
        <begin position="111"/>
        <end position="134"/>
    </location>
</feature>
<dbReference type="EMBL" id="KB303020">
    <property type="protein sequence ID" value="ELU03628.1"/>
    <property type="molecule type" value="Genomic_DNA"/>
</dbReference>
<dbReference type="Gene3D" id="1.20.140.150">
    <property type="match status" value="1"/>
</dbReference>
<feature type="transmembrane region" description="Helical" evidence="1">
    <location>
        <begin position="71"/>
        <end position="99"/>
    </location>
</feature>
<keyword evidence="1" id="KW-0472">Membrane</keyword>
<keyword evidence="1" id="KW-1133">Transmembrane helix</keyword>
<gene>
    <name evidence="2" type="ORF">CAPTEDRAFT_186182</name>
</gene>
<protein>
    <recommendedName>
        <fullName evidence="5">MARVEL domain-containing protein</fullName>
    </recommendedName>
</protein>